<feature type="non-terminal residue" evidence="2">
    <location>
        <position position="45"/>
    </location>
</feature>
<dbReference type="AlphaFoldDB" id="A0A328YDI8"/>
<reference evidence="2 3" key="1">
    <citation type="submission" date="2018-06" db="EMBL/GenBank/DDBJ databases">
        <title>Genomic Encyclopedia of Archaeal and Bacterial Type Strains, Phase II (KMG-II): from individual species to whole genera.</title>
        <authorList>
            <person name="Goeker M."/>
        </authorList>
    </citation>
    <scope>NUCLEOTIDE SEQUENCE [LARGE SCALE GENOMIC DNA]</scope>
    <source>
        <strain evidence="2 3">CFPB 3232</strain>
    </source>
</reference>
<feature type="chain" id="PRO_5016396984" evidence="1">
    <location>
        <begin position="20"/>
        <end position="45"/>
    </location>
</feature>
<gene>
    <name evidence="2" type="ORF">AX018_11173</name>
</gene>
<evidence type="ECO:0000256" key="1">
    <source>
        <dbReference type="SAM" id="SignalP"/>
    </source>
</evidence>
<dbReference type="EMBL" id="QLTA01000117">
    <property type="protein sequence ID" value="RAR70172.1"/>
    <property type="molecule type" value="Genomic_DNA"/>
</dbReference>
<comment type="caution">
    <text evidence="2">The sequence shown here is derived from an EMBL/GenBank/DDBJ whole genome shotgun (WGS) entry which is preliminary data.</text>
</comment>
<sequence length="45" mass="4980">MKSILQGCLLAALLSPALAGCTPNTFEWKEEILLHDGRKIIAERK</sequence>
<protein>
    <submittedName>
        <fullName evidence="2">Uncharacterized protein</fullName>
    </submittedName>
</protein>
<proteinExistence type="predicted"/>
<accession>A0A328YDI8</accession>
<dbReference type="Proteomes" id="UP000248856">
    <property type="component" value="Unassembled WGS sequence"/>
</dbReference>
<keyword evidence="1" id="KW-0732">Signal</keyword>
<dbReference type="PROSITE" id="PS51257">
    <property type="entry name" value="PROKAR_LIPOPROTEIN"/>
    <property type="match status" value="1"/>
</dbReference>
<evidence type="ECO:0000313" key="2">
    <source>
        <dbReference type="EMBL" id="RAR70172.1"/>
    </source>
</evidence>
<name>A0A328YDI8_9BURK</name>
<organism evidence="2 3">
    <name type="scientific">Paracidovorax anthurii</name>
    <dbReference type="NCBI Taxonomy" id="78229"/>
    <lineage>
        <taxon>Bacteria</taxon>
        <taxon>Pseudomonadati</taxon>
        <taxon>Pseudomonadota</taxon>
        <taxon>Betaproteobacteria</taxon>
        <taxon>Burkholderiales</taxon>
        <taxon>Comamonadaceae</taxon>
        <taxon>Paracidovorax</taxon>
    </lineage>
</organism>
<feature type="signal peptide" evidence="1">
    <location>
        <begin position="1"/>
        <end position="19"/>
    </location>
</feature>
<keyword evidence="3" id="KW-1185">Reference proteome</keyword>
<evidence type="ECO:0000313" key="3">
    <source>
        <dbReference type="Proteomes" id="UP000248856"/>
    </source>
</evidence>